<dbReference type="InterPro" id="IPR021788">
    <property type="entry name" value="CPP1-like"/>
</dbReference>
<feature type="transmembrane region" description="Helical" evidence="2">
    <location>
        <begin position="244"/>
        <end position="262"/>
    </location>
</feature>
<evidence type="ECO:0008006" key="4">
    <source>
        <dbReference type="Google" id="ProtNLM"/>
    </source>
</evidence>
<evidence type="ECO:0000256" key="2">
    <source>
        <dbReference type="SAM" id="Phobius"/>
    </source>
</evidence>
<reference evidence="3" key="1">
    <citation type="submission" date="2021-01" db="EMBL/GenBank/DDBJ databases">
        <authorList>
            <person name="Corre E."/>
            <person name="Pelletier E."/>
            <person name="Niang G."/>
            <person name="Scheremetjew M."/>
            <person name="Finn R."/>
            <person name="Kale V."/>
            <person name="Holt S."/>
            <person name="Cochrane G."/>
            <person name="Meng A."/>
            <person name="Brown T."/>
            <person name="Cohen L."/>
        </authorList>
    </citation>
    <scope>NUCLEOTIDE SEQUENCE</scope>
    <source>
        <strain evidence="3">CCMP 769</strain>
    </source>
</reference>
<accession>A0A7S3EF04</accession>
<dbReference type="PANTHER" id="PTHR33372">
    <property type="match status" value="1"/>
</dbReference>
<dbReference type="InterPro" id="IPR001623">
    <property type="entry name" value="DnaJ_domain"/>
</dbReference>
<feature type="transmembrane region" description="Helical" evidence="2">
    <location>
        <begin position="144"/>
        <end position="162"/>
    </location>
</feature>
<protein>
    <recommendedName>
        <fullName evidence="4">J domain-containing protein</fullName>
    </recommendedName>
</protein>
<sequence>MSCFVPNAGSGLSAAGRSARRRTCERKGNGVQMIFGGAAKGAEPSQSPGSNPYRMFGITEDADYEEVESAYRRMCAKYAEDPKMMMKVEINKEAIMEDRLQKRMKGLTTPKVKESPFERKPMKKKRFVVPKFLRGIVQLPDRAHLRRVSTLLGVFAIMPFFLPTLSSSFMAISGMSSLGFLYNRGLPEEPKDDMGRPGAVRPVEKNLVLKTIGLVCVFGGLGFGLAKIILSYVALPIWFAPETAVSTSVIFGFWLSSVFFQVQEVAAPSAKKKGKGWGNSGKGKGKGGKGGKGGKPKK</sequence>
<proteinExistence type="predicted"/>
<feature type="transmembrane region" description="Helical" evidence="2">
    <location>
        <begin position="207"/>
        <end position="238"/>
    </location>
</feature>
<evidence type="ECO:0000313" key="3">
    <source>
        <dbReference type="EMBL" id="CAE0050081.1"/>
    </source>
</evidence>
<feature type="region of interest" description="Disordered" evidence="1">
    <location>
        <begin position="1"/>
        <end position="27"/>
    </location>
</feature>
<keyword evidence="2" id="KW-0472">Membrane</keyword>
<feature type="compositionally biased region" description="Low complexity" evidence="1">
    <location>
        <begin position="8"/>
        <end position="17"/>
    </location>
</feature>
<dbReference type="SUPFAM" id="SSF46565">
    <property type="entry name" value="Chaperone J-domain"/>
    <property type="match status" value="1"/>
</dbReference>
<dbReference type="EMBL" id="HBHW01023574">
    <property type="protein sequence ID" value="CAE0050081.1"/>
    <property type="molecule type" value="Transcribed_RNA"/>
</dbReference>
<dbReference type="GO" id="GO:0031969">
    <property type="term" value="C:chloroplast membrane"/>
    <property type="evidence" value="ECO:0007669"/>
    <property type="project" value="TreeGrafter"/>
</dbReference>
<organism evidence="3">
    <name type="scientific">Rhodosorus marinus</name>
    <dbReference type="NCBI Taxonomy" id="101924"/>
    <lineage>
        <taxon>Eukaryota</taxon>
        <taxon>Rhodophyta</taxon>
        <taxon>Stylonematophyceae</taxon>
        <taxon>Stylonematales</taxon>
        <taxon>Stylonemataceae</taxon>
        <taxon>Rhodosorus</taxon>
    </lineage>
</organism>
<feature type="compositionally biased region" description="Basic residues" evidence="1">
    <location>
        <begin position="283"/>
        <end position="298"/>
    </location>
</feature>
<keyword evidence="2" id="KW-1133">Transmembrane helix</keyword>
<gene>
    <name evidence="3" type="ORF">RMAR00112_LOCUS18080</name>
</gene>
<keyword evidence="2" id="KW-0812">Transmembrane</keyword>
<dbReference type="PANTHER" id="PTHR33372:SF2">
    <property type="entry name" value="PROTEIN CHAPERONE-LIKE PROTEIN OF POR1, CHLOROPLASTIC"/>
    <property type="match status" value="1"/>
</dbReference>
<dbReference type="AlphaFoldDB" id="A0A7S3EF04"/>
<feature type="region of interest" description="Disordered" evidence="1">
    <location>
        <begin position="267"/>
        <end position="298"/>
    </location>
</feature>
<evidence type="ECO:0000256" key="1">
    <source>
        <dbReference type="SAM" id="MobiDB-lite"/>
    </source>
</evidence>
<dbReference type="CDD" id="cd06257">
    <property type="entry name" value="DnaJ"/>
    <property type="match status" value="1"/>
</dbReference>
<name>A0A7S3EF04_9RHOD</name>
<dbReference type="InterPro" id="IPR036869">
    <property type="entry name" value="J_dom_sf"/>
</dbReference>
<dbReference type="Pfam" id="PF11833">
    <property type="entry name" value="CPP1-like"/>
    <property type="match status" value="1"/>
</dbReference>